<dbReference type="SUPFAM" id="SSF81790">
    <property type="entry name" value="Myosin phosphatase inhibitor 17kDa protein, CPI-17"/>
    <property type="match status" value="1"/>
</dbReference>
<dbReference type="PANTHER" id="PTHR16188:SF14">
    <property type="entry name" value="GEO07393P1"/>
    <property type="match status" value="1"/>
</dbReference>
<feature type="region of interest" description="Disordered" evidence="4">
    <location>
        <begin position="1"/>
        <end position="32"/>
    </location>
</feature>
<dbReference type="EMBL" id="AMQN01009681">
    <property type="status" value="NOT_ANNOTATED_CDS"/>
    <property type="molecule type" value="Genomic_DNA"/>
</dbReference>
<dbReference type="OMA" id="DHDCELE"/>
<dbReference type="EMBL" id="KB305961">
    <property type="protein sequence ID" value="ELU00490.1"/>
    <property type="molecule type" value="Genomic_DNA"/>
</dbReference>
<dbReference type="Proteomes" id="UP000014760">
    <property type="component" value="Unassembled WGS sequence"/>
</dbReference>
<dbReference type="Pfam" id="PF05361">
    <property type="entry name" value="PP1_inhibitor"/>
    <property type="match status" value="1"/>
</dbReference>
<dbReference type="STRING" id="283909.R7U2C6"/>
<sequence length="130" mass="15107">MAAVNSYNEAPSARNFTRSSSGEGHVGFKEPQECTQEREKYLTAKYPKKTMHLIRKRIAVEYYLDEELRRLYGVNEDDTYDCEIDIDELLDIDEEVDRRHFLQSKVANSRQSQEVVDKFIIGLLAKANTL</sequence>
<evidence type="ECO:0000256" key="2">
    <source>
        <dbReference type="ARBA" id="ARBA00022553"/>
    </source>
</evidence>
<comment type="similarity">
    <text evidence="1">Belongs to the PP1 inhibitor family.</text>
</comment>
<keyword evidence="2" id="KW-0597">Phosphoprotein</keyword>
<keyword evidence="3" id="KW-0650">Protein phosphatase inhibitor</keyword>
<dbReference type="GO" id="GO:0005737">
    <property type="term" value="C:cytoplasm"/>
    <property type="evidence" value="ECO:0007669"/>
    <property type="project" value="InterPro"/>
</dbReference>
<dbReference type="FunCoup" id="R7U2C6">
    <property type="interactions" value="15"/>
</dbReference>
<evidence type="ECO:0000313" key="5">
    <source>
        <dbReference type="EMBL" id="ELU00490.1"/>
    </source>
</evidence>
<dbReference type="PANTHER" id="PTHR16188">
    <property type="entry name" value="PROTEIN PHOSPHATASE 1 INHIBITOR POTENTIATED BY PROTEIN KINASE C"/>
    <property type="match status" value="1"/>
</dbReference>
<keyword evidence="7" id="KW-1185">Reference proteome</keyword>
<evidence type="ECO:0000256" key="4">
    <source>
        <dbReference type="SAM" id="MobiDB-lite"/>
    </source>
</evidence>
<evidence type="ECO:0000313" key="7">
    <source>
        <dbReference type="Proteomes" id="UP000014760"/>
    </source>
</evidence>
<organism evidence="5">
    <name type="scientific">Capitella teleta</name>
    <name type="common">Polychaete worm</name>
    <dbReference type="NCBI Taxonomy" id="283909"/>
    <lineage>
        <taxon>Eukaryota</taxon>
        <taxon>Metazoa</taxon>
        <taxon>Spiralia</taxon>
        <taxon>Lophotrochozoa</taxon>
        <taxon>Annelida</taxon>
        <taxon>Polychaeta</taxon>
        <taxon>Sedentaria</taxon>
        <taxon>Scolecida</taxon>
        <taxon>Capitellidae</taxon>
        <taxon>Capitella</taxon>
    </lineage>
</organism>
<protein>
    <submittedName>
        <fullName evidence="5 6">Uncharacterized protein</fullName>
    </submittedName>
</protein>
<gene>
    <name evidence="5" type="ORF">CAPTEDRAFT_20914</name>
</gene>
<dbReference type="GO" id="GO:0004865">
    <property type="term" value="F:protein serine/threonine phosphatase inhibitor activity"/>
    <property type="evidence" value="ECO:0007669"/>
    <property type="project" value="TreeGrafter"/>
</dbReference>
<dbReference type="InterPro" id="IPR008025">
    <property type="entry name" value="CPI-17"/>
</dbReference>
<dbReference type="Gene3D" id="1.10.150.220">
    <property type="entry name" value="CPI-17"/>
    <property type="match status" value="1"/>
</dbReference>
<accession>R7U2C6</accession>
<evidence type="ECO:0000256" key="3">
    <source>
        <dbReference type="ARBA" id="ARBA00023272"/>
    </source>
</evidence>
<proteinExistence type="inferred from homology"/>
<reference evidence="7" key="1">
    <citation type="submission" date="2012-12" db="EMBL/GenBank/DDBJ databases">
        <authorList>
            <person name="Hellsten U."/>
            <person name="Grimwood J."/>
            <person name="Chapman J.A."/>
            <person name="Shapiro H."/>
            <person name="Aerts A."/>
            <person name="Otillar R.P."/>
            <person name="Terry A.Y."/>
            <person name="Boore J.L."/>
            <person name="Simakov O."/>
            <person name="Marletaz F."/>
            <person name="Cho S.-J."/>
            <person name="Edsinger-Gonzales E."/>
            <person name="Havlak P."/>
            <person name="Kuo D.-H."/>
            <person name="Larsson T."/>
            <person name="Lv J."/>
            <person name="Arendt D."/>
            <person name="Savage R."/>
            <person name="Osoegawa K."/>
            <person name="de Jong P."/>
            <person name="Lindberg D.R."/>
            <person name="Seaver E.C."/>
            <person name="Weisblat D.A."/>
            <person name="Putnam N.H."/>
            <person name="Grigoriev I.V."/>
            <person name="Rokhsar D.S."/>
        </authorList>
    </citation>
    <scope>NUCLEOTIDE SEQUENCE</scope>
    <source>
        <strain evidence="7">I ESC-2004</strain>
    </source>
</reference>
<evidence type="ECO:0000256" key="1">
    <source>
        <dbReference type="ARBA" id="ARBA00005483"/>
    </source>
</evidence>
<reference evidence="6" key="3">
    <citation type="submission" date="2015-06" db="UniProtKB">
        <authorList>
            <consortium name="EnsemblMetazoa"/>
        </authorList>
    </citation>
    <scope>IDENTIFICATION</scope>
</reference>
<dbReference type="EnsemblMetazoa" id="CapteT20914">
    <property type="protein sequence ID" value="CapteP20914"/>
    <property type="gene ID" value="CapteG20914"/>
</dbReference>
<dbReference type="AlphaFoldDB" id="R7U2C6"/>
<dbReference type="InterPro" id="IPR036658">
    <property type="entry name" value="CPI-17_sf"/>
</dbReference>
<dbReference type="OrthoDB" id="8193882at2759"/>
<reference evidence="5 7" key="2">
    <citation type="journal article" date="2013" name="Nature">
        <title>Insights into bilaterian evolution from three spiralian genomes.</title>
        <authorList>
            <person name="Simakov O."/>
            <person name="Marletaz F."/>
            <person name="Cho S.J."/>
            <person name="Edsinger-Gonzales E."/>
            <person name="Havlak P."/>
            <person name="Hellsten U."/>
            <person name="Kuo D.H."/>
            <person name="Larsson T."/>
            <person name="Lv J."/>
            <person name="Arendt D."/>
            <person name="Savage R."/>
            <person name="Osoegawa K."/>
            <person name="de Jong P."/>
            <person name="Grimwood J."/>
            <person name="Chapman J.A."/>
            <person name="Shapiro H."/>
            <person name="Aerts A."/>
            <person name="Otillar R.P."/>
            <person name="Terry A.Y."/>
            <person name="Boore J.L."/>
            <person name="Grigoriev I.V."/>
            <person name="Lindberg D.R."/>
            <person name="Seaver E.C."/>
            <person name="Weisblat D.A."/>
            <person name="Putnam N.H."/>
            <person name="Rokhsar D.S."/>
        </authorList>
    </citation>
    <scope>NUCLEOTIDE SEQUENCE</scope>
    <source>
        <strain evidence="5 7">I ESC-2004</strain>
    </source>
</reference>
<name>R7U2C6_CAPTE</name>
<evidence type="ECO:0000313" key="6">
    <source>
        <dbReference type="EnsemblMetazoa" id="CapteP20914"/>
    </source>
</evidence>
<dbReference type="HOGENOM" id="CLU_123002_1_0_1"/>
<feature type="compositionally biased region" description="Polar residues" evidence="4">
    <location>
        <begin position="1"/>
        <end position="22"/>
    </location>
</feature>